<dbReference type="InterPro" id="IPR036881">
    <property type="entry name" value="Glyco_hydro_3_C_sf"/>
</dbReference>
<feature type="non-terminal residue" evidence="7">
    <location>
        <position position="85"/>
    </location>
</feature>
<dbReference type="AlphaFoldDB" id="X1S782"/>
<dbReference type="EC" id="3.2.1.21" evidence="3"/>
<dbReference type="InterPro" id="IPR017853">
    <property type="entry name" value="GH"/>
</dbReference>
<evidence type="ECO:0000256" key="2">
    <source>
        <dbReference type="ARBA" id="ARBA00005336"/>
    </source>
</evidence>
<comment type="similarity">
    <text evidence="2">Belongs to the glycosyl hydrolase 3 family.</text>
</comment>
<organism evidence="7">
    <name type="scientific">marine sediment metagenome</name>
    <dbReference type="NCBI Taxonomy" id="412755"/>
    <lineage>
        <taxon>unclassified sequences</taxon>
        <taxon>metagenomes</taxon>
        <taxon>ecological metagenomes</taxon>
    </lineage>
</organism>
<dbReference type="GO" id="GO:0008422">
    <property type="term" value="F:beta-glucosidase activity"/>
    <property type="evidence" value="ECO:0007669"/>
    <property type="project" value="UniProtKB-EC"/>
</dbReference>
<evidence type="ECO:0000256" key="5">
    <source>
        <dbReference type="ARBA" id="ARBA00022801"/>
    </source>
</evidence>
<keyword evidence="4" id="KW-0732">Signal</keyword>
<evidence type="ECO:0000256" key="4">
    <source>
        <dbReference type="ARBA" id="ARBA00022729"/>
    </source>
</evidence>
<protein>
    <recommendedName>
        <fullName evidence="3">beta-glucosidase</fullName>
        <ecNumber evidence="3">3.2.1.21</ecNumber>
    </recommendedName>
</protein>
<keyword evidence="5" id="KW-0378">Hydrolase</keyword>
<evidence type="ECO:0000256" key="1">
    <source>
        <dbReference type="ARBA" id="ARBA00000448"/>
    </source>
</evidence>
<accession>X1S782</accession>
<keyword evidence="6" id="KW-0326">Glycosidase</keyword>
<gene>
    <name evidence="7" type="ORF">S06H3_65725</name>
</gene>
<proteinExistence type="inferred from homology"/>
<dbReference type="Gene3D" id="3.20.20.300">
    <property type="entry name" value="Glycoside hydrolase, family 3, N-terminal domain"/>
    <property type="match status" value="1"/>
</dbReference>
<evidence type="ECO:0000313" key="7">
    <source>
        <dbReference type="EMBL" id="GAI71310.1"/>
    </source>
</evidence>
<name>X1S782_9ZZZZ</name>
<reference evidence="7" key="1">
    <citation type="journal article" date="2014" name="Front. Microbiol.">
        <title>High frequency of phylogenetically diverse reductive dehalogenase-homologous genes in deep subseafloor sedimentary metagenomes.</title>
        <authorList>
            <person name="Kawai M."/>
            <person name="Futagami T."/>
            <person name="Toyoda A."/>
            <person name="Takaki Y."/>
            <person name="Nishi S."/>
            <person name="Hori S."/>
            <person name="Arai W."/>
            <person name="Tsubouchi T."/>
            <person name="Morono Y."/>
            <person name="Uchiyama I."/>
            <person name="Ito T."/>
            <person name="Fujiyama A."/>
            <person name="Inagaki F."/>
            <person name="Takami H."/>
        </authorList>
    </citation>
    <scope>NUCLEOTIDE SEQUENCE</scope>
    <source>
        <strain evidence="7">Expedition CK06-06</strain>
    </source>
</reference>
<evidence type="ECO:0000256" key="3">
    <source>
        <dbReference type="ARBA" id="ARBA00012744"/>
    </source>
</evidence>
<dbReference type="GO" id="GO:0009251">
    <property type="term" value="P:glucan catabolic process"/>
    <property type="evidence" value="ECO:0007669"/>
    <property type="project" value="TreeGrafter"/>
</dbReference>
<dbReference type="PANTHER" id="PTHR30620:SF16">
    <property type="entry name" value="LYSOSOMAL BETA GLUCOSIDASE"/>
    <property type="match status" value="1"/>
</dbReference>
<dbReference type="EMBL" id="BARV01044392">
    <property type="protein sequence ID" value="GAI71310.1"/>
    <property type="molecule type" value="Genomic_DNA"/>
</dbReference>
<dbReference type="InterPro" id="IPR036962">
    <property type="entry name" value="Glyco_hydro_3_N_sf"/>
</dbReference>
<evidence type="ECO:0000256" key="6">
    <source>
        <dbReference type="ARBA" id="ARBA00023295"/>
    </source>
</evidence>
<sequence>DWQPFISTLKSLVPSQVPMSRIDDAVRRILRIKFRAGLFEHPYTDRSLASSFGSPEHRAVAREAVRKSLVLLKNANNLLPIAKNA</sequence>
<dbReference type="InterPro" id="IPR051915">
    <property type="entry name" value="Cellulose_Degrad_GH3"/>
</dbReference>
<dbReference type="SUPFAM" id="SSF51445">
    <property type="entry name" value="(Trans)glycosidases"/>
    <property type="match status" value="1"/>
</dbReference>
<dbReference type="Gene3D" id="3.40.50.1700">
    <property type="entry name" value="Glycoside hydrolase family 3 C-terminal domain"/>
    <property type="match status" value="1"/>
</dbReference>
<feature type="non-terminal residue" evidence="7">
    <location>
        <position position="1"/>
    </location>
</feature>
<dbReference type="PANTHER" id="PTHR30620">
    <property type="entry name" value="PERIPLASMIC BETA-GLUCOSIDASE-RELATED"/>
    <property type="match status" value="1"/>
</dbReference>
<comment type="catalytic activity">
    <reaction evidence="1">
        <text>Hydrolysis of terminal, non-reducing beta-D-glucosyl residues with release of beta-D-glucose.</text>
        <dbReference type="EC" id="3.2.1.21"/>
    </reaction>
</comment>
<comment type="caution">
    <text evidence="7">The sequence shown here is derived from an EMBL/GenBank/DDBJ whole genome shotgun (WGS) entry which is preliminary data.</text>
</comment>